<evidence type="ECO:0000259" key="4">
    <source>
        <dbReference type="Pfam" id="PF08241"/>
    </source>
</evidence>
<gene>
    <name evidence="5" type="ORF">FE784_40240</name>
</gene>
<keyword evidence="3 5" id="KW-0808">Transferase</keyword>
<evidence type="ECO:0000256" key="1">
    <source>
        <dbReference type="ARBA" id="ARBA00008361"/>
    </source>
</evidence>
<evidence type="ECO:0000256" key="2">
    <source>
        <dbReference type="ARBA" id="ARBA00022603"/>
    </source>
</evidence>
<dbReference type="InterPro" id="IPR029063">
    <property type="entry name" value="SAM-dependent_MTases_sf"/>
</dbReference>
<dbReference type="Gene3D" id="3.40.50.150">
    <property type="entry name" value="Vaccinia Virus protein VP39"/>
    <property type="match status" value="1"/>
</dbReference>
<proteinExistence type="inferred from homology"/>
<keyword evidence="6" id="KW-1185">Reference proteome</keyword>
<dbReference type="InterPro" id="IPR013216">
    <property type="entry name" value="Methyltransf_11"/>
</dbReference>
<evidence type="ECO:0000313" key="6">
    <source>
        <dbReference type="Proteomes" id="UP000307943"/>
    </source>
</evidence>
<dbReference type="PANTHER" id="PTHR44942:SF4">
    <property type="entry name" value="METHYLTRANSFERASE TYPE 11 DOMAIN-CONTAINING PROTEIN"/>
    <property type="match status" value="1"/>
</dbReference>
<reference evidence="5 6" key="1">
    <citation type="submission" date="2019-05" db="EMBL/GenBank/DDBJ databases">
        <title>We sequenced the genome of Paenibacillus hemerocallicola KCTC 33185 for further insight into its adaptation and study the phylogeny of Paenibacillus.</title>
        <authorList>
            <person name="Narsing Rao M.P."/>
        </authorList>
    </citation>
    <scope>NUCLEOTIDE SEQUENCE [LARGE SCALE GENOMIC DNA]</scope>
    <source>
        <strain evidence="5 6">KCTC 33185</strain>
    </source>
</reference>
<dbReference type="AlphaFoldDB" id="A0A5C4SUT3"/>
<dbReference type="InterPro" id="IPR051052">
    <property type="entry name" value="Diverse_substrate_MTase"/>
</dbReference>
<evidence type="ECO:0000256" key="3">
    <source>
        <dbReference type="ARBA" id="ARBA00022679"/>
    </source>
</evidence>
<dbReference type="SUPFAM" id="SSF53335">
    <property type="entry name" value="S-adenosyl-L-methionine-dependent methyltransferases"/>
    <property type="match status" value="1"/>
</dbReference>
<organism evidence="5 6">
    <name type="scientific">Paenibacillus hemerocallicola</name>
    <dbReference type="NCBI Taxonomy" id="1172614"/>
    <lineage>
        <taxon>Bacteria</taxon>
        <taxon>Bacillati</taxon>
        <taxon>Bacillota</taxon>
        <taxon>Bacilli</taxon>
        <taxon>Bacillales</taxon>
        <taxon>Paenibacillaceae</taxon>
        <taxon>Paenibacillus</taxon>
    </lineage>
</organism>
<feature type="domain" description="Methyltransferase type 11" evidence="4">
    <location>
        <begin position="48"/>
        <end position="143"/>
    </location>
</feature>
<dbReference type="Pfam" id="PF08241">
    <property type="entry name" value="Methyltransf_11"/>
    <property type="match status" value="1"/>
</dbReference>
<dbReference type="EMBL" id="VDCQ01000135">
    <property type="protein sequence ID" value="TNJ53801.1"/>
    <property type="molecule type" value="Genomic_DNA"/>
</dbReference>
<sequence>MIPEGNVRSNVERFSGYQSLYDKYRPEAPRRVIDLIVAYLGKRPSLVVDVGCGTGLSSFAWVGHADRIIGVEPNADMISRAREKLAHTDGADTISFVPGYSNQLELESGTVDVITCSQSFHWMEPASTLKEASRVLTEGGIFAAYDCDWPPTVHWTLEAVYNNLLGKADAVLAGLTKEEDRAWKRNKEQHLQQLKESGRFRFTKEIVFHNIEPCDADRYSGLAISQGGVQTVIKLGSTELDEDIATFKRLTEQYFQGRTLDVLFSYRMRLGVK</sequence>
<evidence type="ECO:0000313" key="5">
    <source>
        <dbReference type="EMBL" id="TNJ53801.1"/>
    </source>
</evidence>
<comment type="similarity">
    <text evidence="1">Belongs to the methyltransferase superfamily.</text>
</comment>
<dbReference type="GO" id="GO:0008757">
    <property type="term" value="F:S-adenosylmethionine-dependent methyltransferase activity"/>
    <property type="evidence" value="ECO:0007669"/>
    <property type="project" value="InterPro"/>
</dbReference>
<dbReference type="RefSeq" id="WP_139607928.1">
    <property type="nucleotide sequence ID" value="NZ_VDCQ01000135.1"/>
</dbReference>
<accession>A0A5C4SUT3</accession>
<dbReference type="GO" id="GO:0032259">
    <property type="term" value="P:methylation"/>
    <property type="evidence" value="ECO:0007669"/>
    <property type="project" value="UniProtKB-KW"/>
</dbReference>
<dbReference type="CDD" id="cd02440">
    <property type="entry name" value="AdoMet_MTases"/>
    <property type="match status" value="1"/>
</dbReference>
<name>A0A5C4SUT3_9BACL</name>
<protein>
    <submittedName>
        <fullName evidence="5">Class I SAM-dependent methyltransferase</fullName>
    </submittedName>
</protein>
<dbReference type="PANTHER" id="PTHR44942">
    <property type="entry name" value="METHYLTRANSF_11 DOMAIN-CONTAINING PROTEIN"/>
    <property type="match status" value="1"/>
</dbReference>
<dbReference type="OrthoDB" id="9797252at2"/>
<dbReference type="Proteomes" id="UP000307943">
    <property type="component" value="Unassembled WGS sequence"/>
</dbReference>
<keyword evidence="2 5" id="KW-0489">Methyltransferase</keyword>
<comment type="caution">
    <text evidence="5">The sequence shown here is derived from an EMBL/GenBank/DDBJ whole genome shotgun (WGS) entry which is preliminary data.</text>
</comment>